<protein>
    <submittedName>
        <fullName evidence="3">Zinc finger protein 318</fullName>
    </submittedName>
</protein>
<evidence type="ECO:0000313" key="4">
    <source>
        <dbReference type="Proteomes" id="UP000010552"/>
    </source>
</evidence>
<feature type="region of interest" description="Disordered" evidence="1">
    <location>
        <begin position="398"/>
        <end position="417"/>
    </location>
</feature>
<evidence type="ECO:0000259" key="2">
    <source>
        <dbReference type="PROSITE" id="PS00028"/>
    </source>
</evidence>
<feature type="compositionally biased region" description="Basic and acidic residues" evidence="1">
    <location>
        <begin position="367"/>
        <end position="385"/>
    </location>
</feature>
<dbReference type="InterPro" id="IPR013087">
    <property type="entry name" value="Znf_C2H2_type"/>
</dbReference>
<dbReference type="GO" id="GO:0005654">
    <property type="term" value="C:nucleoplasm"/>
    <property type="evidence" value="ECO:0007669"/>
    <property type="project" value="TreeGrafter"/>
</dbReference>
<feature type="compositionally biased region" description="Basic and acidic residues" evidence="1">
    <location>
        <begin position="576"/>
        <end position="607"/>
    </location>
</feature>
<feature type="compositionally biased region" description="Basic and acidic residues" evidence="1">
    <location>
        <begin position="512"/>
        <end position="554"/>
    </location>
</feature>
<feature type="compositionally biased region" description="Low complexity" evidence="1">
    <location>
        <begin position="715"/>
        <end position="724"/>
    </location>
</feature>
<dbReference type="GO" id="GO:0045893">
    <property type="term" value="P:positive regulation of DNA-templated transcription"/>
    <property type="evidence" value="ECO:0007669"/>
    <property type="project" value="TreeGrafter"/>
</dbReference>
<dbReference type="AlphaFoldDB" id="L5JLP9"/>
<reference evidence="4" key="1">
    <citation type="journal article" date="2013" name="Science">
        <title>Comparative analysis of bat genomes provides insight into the evolution of flight and immunity.</title>
        <authorList>
            <person name="Zhang G."/>
            <person name="Cowled C."/>
            <person name="Shi Z."/>
            <person name="Huang Z."/>
            <person name="Bishop-Lilly K.A."/>
            <person name="Fang X."/>
            <person name="Wynne J.W."/>
            <person name="Xiong Z."/>
            <person name="Baker M.L."/>
            <person name="Zhao W."/>
            <person name="Tachedjian M."/>
            <person name="Zhu Y."/>
            <person name="Zhou P."/>
            <person name="Jiang X."/>
            <person name="Ng J."/>
            <person name="Yang L."/>
            <person name="Wu L."/>
            <person name="Xiao J."/>
            <person name="Feng Y."/>
            <person name="Chen Y."/>
            <person name="Sun X."/>
            <person name="Zhang Y."/>
            <person name="Marsh G.A."/>
            <person name="Crameri G."/>
            <person name="Broder C.C."/>
            <person name="Frey K.G."/>
            <person name="Wang L.F."/>
            <person name="Wang J."/>
        </authorList>
    </citation>
    <scope>NUCLEOTIDE SEQUENCE [LARGE SCALE GENOMIC DNA]</scope>
</reference>
<feature type="compositionally biased region" description="Basic and acidic residues" evidence="1">
    <location>
        <begin position="130"/>
        <end position="167"/>
    </location>
</feature>
<dbReference type="STRING" id="9402.L5JLP9"/>
<gene>
    <name evidence="3" type="ORF">PAL_GLEAN10025400</name>
</gene>
<feature type="region of interest" description="Disordered" evidence="1">
    <location>
        <begin position="575"/>
        <end position="607"/>
    </location>
</feature>
<dbReference type="PANTHER" id="PTHR15577:SF2">
    <property type="entry name" value="ZINC FINGER PROTEIN 318"/>
    <property type="match status" value="1"/>
</dbReference>
<dbReference type="eggNOG" id="ENOG502R1ZF">
    <property type="taxonomic scope" value="Eukaryota"/>
</dbReference>
<dbReference type="InParanoid" id="L5JLP9"/>
<feature type="region of interest" description="Disordered" evidence="1">
    <location>
        <begin position="898"/>
        <end position="1001"/>
    </location>
</feature>
<evidence type="ECO:0000313" key="3">
    <source>
        <dbReference type="EMBL" id="ELK00275.1"/>
    </source>
</evidence>
<name>L5JLP9_PTEAL</name>
<feature type="compositionally biased region" description="Basic and acidic residues" evidence="1">
    <location>
        <begin position="980"/>
        <end position="989"/>
    </location>
</feature>
<keyword evidence="4" id="KW-1185">Reference proteome</keyword>
<feature type="compositionally biased region" description="Basic and acidic residues" evidence="1">
    <location>
        <begin position="195"/>
        <end position="217"/>
    </location>
</feature>
<dbReference type="Proteomes" id="UP000010552">
    <property type="component" value="Unassembled WGS sequence"/>
</dbReference>
<dbReference type="SMART" id="SM00451">
    <property type="entry name" value="ZnF_U1"/>
    <property type="match status" value="2"/>
</dbReference>
<dbReference type="PROSITE" id="PS00028">
    <property type="entry name" value="ZINC_FINGER_C2H2_1"/>
    <property type="match status" value="1"/>
</dbReference>
<feature type="region of interest" description="Disordered" evidence="1">
    <location>
        <begin position="367"/>
        <end position="390"/>
    </location>
</feature>
<feature type="compositionally biased region" description="Basic and acidic residues" evidence="1">
    <location>
        <begin position="689"/>
        <end position="714"/>
    </location>
</feature>
<feature type="region of interest" description="Disordered" evidence="1">
    <location>
        <begin position="1"/>
        <end position="29"/>
    </location>
</feature>
<sequence>MPSTSKWKNEMSLLGKRRSPGLRSDSSLEQSLRITVGNDHFCVGIPERRRLSDRLGSPVDNLEDVDRDDLTDDSVFTRSSQCSRGLERYISREEGPLSPFLGQLEDYRTRETFLHRSDYSAHISCHDETLHGTERSRDKLKGSYSIRPEERSREAKRPRYDDTEKMHSLGSDHPSFTSGTRNYRQRRRSPSPRFLDPEFRELDLARRKREEEEERSRSLSQELVGVDGGGTSCPIPGLSGVLTASEPGYSLHRPEEVSVMPKKSILKKRIEVDMEPSLQLESFSNNTSSSQDHPLYAGHPSVPLSGAIAAFASEIENNKGTMVETTLKEPQGNLYQWGPLPGMPKDNSPLREKFGSFLCHKEKLDTKAEGPERPTDFLLPHERASQDGSGFSRILSMLADSTSTQEKRRRSFPDIEDEEKFLYGDEEEDLKAESPPKPLGGSESEVMRQKTSSLPSSAPAVKLESIEETNPEYAKIHDLLKTIGLDIGVAEISKLAARTQERLHGKKPSRSSTDRRSSVDRHFSADRCSSVDRRFSVDRRSSDPHKLESREAHHSSSLPTAQVPVQVSIPSLIRYNPEKISDEKNRASQKQKVIEEREKLKSDREARQKKMYYLRTELERLHKQQGEMLRKKRREKDGHKDPLLVEVSRLQDNIMKDIAELRQEAEEAEKKQSELDKVAQILGINISDKSQKSSNDSKEPTEKPGKAEKSKSPEKVSSSSNSSCKESKVNNENSHTKSPRPAESPQPTAKQSDQPIAAYEYYDAGNHWCKDCNTICGTMFDFFTHMHNKKHTQTLDPYNRPWASKTQSEAKQDVVKRTDKITVPAKGSEFLIPITGYYCQLCEEFLGDPISGEQHVKGHQHNEKYKKYVVENPLYEERRNLDRQAGLAVVLETERRRQSELKRKFSEKPKEEKKEKKAKIMKEVKENDKVPEELEDQLSEGGNSPEKAENKKKGSIKLQLKEEVKKESPTSSSFGKFSWKKPEKEEEKSSVAPGNPPECSSLEMEPLQLEIVNASITEVAVPHVDEDNDNPLNLEVPAHEAAVGTIQDHTESSVHK</sequence>
<feature type="region of interest" description="Disordered" evidence="1">
    <location>
        <begin position="686"/>
        <end position="753"/>
    </location>
</feature>
<feature type="region of interest" description="Disordered" evidence="1">
    <location>
        <begin position="498"/>
        <end position="563"/>
    </location>
</feature>
<feature type="domain" description="C2H2-type" evidence="2">
    <location>
        <begin position="839"/>
        <end position="861"/>
    </location>
</feature>
<evidence type="ECO:0000256" key="1">
    <source>
        <dbReference type="SAM" id="MobiDB-lite"/>
    </source>
</evidence>
<dbReference type="GO" id="GO:0003676">
    <property type="term" value="F:nucleic acid binding"/>
    <property type="evidence" value="ECO:0007669"/>
    <property type="project" value="InterPro"/>
</dbReference>
<dbReference type="FunCoup" id="L5JLP9">
    <property type="interactions" value="3407"/>
</dbReference>
<dbReference type="InterPro" id="IPR003604">
    <property type="entry name" value="Matrin/U1-like-C_Znf_C2H2"/>
</dbReference>
<feature type="compositionally biased region" description="Basic and acidic residues" evidence="1">
    <location>
        <begin position="959"/>
        <end position="968"/>
    </location>
</feature>
<feature type="region of interest" description="Disordered" evidence="1">
    <location>
        <begin position="422"/>
        <end position="464"/>
    </location>
</feature>
<feature type="region of interest" description="Disordered" evidence="1">
    <location>
        <begin position="130"/>
        <end position="231"/>
    </location>
</feature>
<dbReference type="GO" id="GO:0045892">
    <property type="term" value="P:negative regulation of DNA-templated transcription"/>
    <property type="evidence" value="ECO:0007669"/>
    <property type="project" value="TreeGrafter"/>
</dbReference>
<proteinExistence type="predicted"/>
<dbReference type="PANTHER" id="PTHR15577">
    <property type="entry name" value="ZINC FINGER CONTAINING PROTEIN"/>
    <property type="match status" value="1"/>
</dbReference>
<feature type="compositionally biased region" description="Basic and acidic residues" evidence="1">
    <location>
        <begin position="898"/>
        <end position="932"/>
    </location>
</feature>
<feature type="region of interest" description="Disordered" evidence="1">
    <location>
        <begin position="623"/>
        <end position="645"/>
    </location>
</feature>
<organism evidence="3 4">
    <name type="scientific">Pteropus alecto</name>
    <name type="common">Black flying fox</name>
    <dbReference type="NCBI Taxonomy" id="9402"/>
    <lineage>
        <taxon>Eukaryota</taxon>
        <taxon>Metazoa</taxon>
        <taxon>Chordata</taxon>
        <taxon>Craniata</taxon>
        <taxon>Vertebrata</taxon>
        <taxon>Euteleostomi</taxon>
        <taxon>Mammalia</taxon>
        <taxon>Eutheria</taxon>
        <taxon>Laurasiatheria</taxon>
        <taxon>Chiroptera</taxon>
        <taxon>Yinpterochiroptera</taxon>
        <taxon>Pteropodoidea</taxon>
        <taxon>Pteropodidae</taxon>
        <taxon>Pteropodinae</taxon>
        <taxon>Pteropus</taxon>
    </lineage>
</organism>
<dbReference type="GO" id="GO:0008270">
    <property type="term" value="F:zinc ion binding"/>
    <property type="evidence" value="ECO:0007669"/>
    <property type="project" value="InterPro"/>
</dbReference>
<dbReference type="EMBL" id="KB031158">
    <property type="protein sequence ID" value="ELK00275.1"/>
    <property type="molecule type" value="Genomic_DNA"/>
</dbReference>
<accession>L5JLP9</accession>
<dbReference type="InterPro" id="IPR055309">
    <property type="entry name" value="Znf318-like"/>
</dbReference>
<feature type="compositionally biased region" description="Basic and acidic residues" evidence="1">
    <location>
        <begin position="623"/>
        <end position="643"/>
    </location>
</feature>